<comment type="caution">
    <text evidence="3">The sequence shown here is derived from an EMBL/GenBank/DDBJ whole genome shotgun (WGS) entry which is preliminary data.</text>
</comment>
<dbReference type="SUPFAM" id="SSF53271">
    <property type="entry name" value="PRTase-like"/>
    <property type="match status" value="1"/>
</dbReference>
<dbReference type="InterPro" id="IPR041688">
    <property type="entry name" value="PRTase_2"/>
</dbReference>
<proteinExistence type="predicted"/>
<organism evidence="3 4">
    <name type="scientific">Clostridium sardiniense</name>
    <name type="common">Clostridium absonum</name>
    <dbReference type="NCBI Taxonomy" id="29369"/>
    <lineage>
        <taxon>Bacteria</taxon>
        <taxon>Bacillati</taxon>
        <taxon>Bacillota</taxon>
        <taxon>Clostridia</taxon>
        <taxon>Eubacteriales</taxon>
        <taxon>Clostridiaceae</taxon>
        <taxon>Clostridium</taxon>
    </lineage>
</organism>
<reference evidence="3 4" key="1">
    <citation type="journal article" date="2021" name="Cell Host Microbe">
        <title>in vivo commensal control of Clostridioides difficile virulence.</title>
        <authorList>
            <person name="Girinathan B.P."/>
            <person name="Dibenedetto N."/>
            <person name="Worley J.N."/>
            <person name="Peltier J."/>
            <person name="Arrieta-Ortiz M.L."/>
            <person name="Rupa Christinal Immanuel S."/>
            <person name="Lavin R."/>
            <person name="Delaney M.L."/>
            <person name="Cummins C."/>
            <person name="Hoffmann M."/>
            <person name="Luo Y."/>
            <person name="Gonzalez-Escalona N."/>
            <person name="Allard M."/>
            <person name="Onderdonk A.B."/>
            <person name="Gerber G.K."/>
            <person name="Sonenshein A.L."/>
            <person name="Baliga N."/>
            <person name="Dupuy B."/>
            <person name="Bry L."/>
        </authorList>
    </citation>
    <scope>NUCLEOTIDE SEQUENCE [LARGE SCALE GENOMIC DNA]</scope>
    <source>
        <strain evidence="3 4">DSM 599</strain>
    </source>
</reference>
<dbReference type="GO" id="GO:0016757">
    <property type="term" value="F:glycosyltransferase activity"/>
    <property type="evidence" value="ECO:0007669"/>
    <property type="project" value="UniProtKB-KW"/>
</dbReference>
<evidence type="ECO:0000259" key="1">
    <source>
        <dbReference type="Pfam" id="PF12500"/>
    </source>
</evidence>
<keyword evidence="3" id="KW-0328">Glycosyltransferase</keyword>
<evidence type="ECO:0000313" key="3">
    <source>
        <dbReference type="EMBL" id="MBY0754302.1"/>
    </source>
</evidence>
<dbReference type="Pfam" id="PF15609">
    <property type="entry name" value="PRTase_2"/>
    <property type="match status" value="1"/>
</dbReference>
<sequence length="411" mass="47143">MDINIDKNVYDINLDDLIIMGKRINNKLRNFLFISKVLGKHIEVKADVCKAIGILLASLTYKPSSEELEDLKDILAYIKSTNYIDEHIKDVIDKFTFNTRGEKVCVLGFAETATGLGMAVASSIEDSYYLTTTRENITGIKSLVNFEEEHSHATMHKCFPISKEDVINKDRMILVDDEITTGKSMINIIRELSNVTSIKKYTILSILDWRSSINKELMNSLALEKGIDIEVLSLISGNISINDNSVFYNYIDNEIEEKTSVNNLNVLDRIQIKSEAENVDYYKDSGRFGVNQKDIMLLDKKCESIAKMIEDDIEDSDKILILGHGENIYIPSKIASYLKNDTYFKSTTRSPIFCENIDEYPIKTTHVFYDSGIKYYMYNKEDIEKRYDKVILITENDLNMKLTSNILIYKI</sequence>
<dbReference type="InterPro" id="IPR029057">
    <property type="entry name" value="PRTase-like"/>
</dbReference>
<gene>
    <name evidence="3" type="ORF">K5V21_02425</name>
</gene>
<dbReference type="InterPro" id="IPR011214">
    <property type="entry name" value="UCP020967"/>
</dbReference>
<dbReference type="CDD" id="cd06223">
    <property type="entry name" value="PRTases_typeI"/>
    <property type="match status" value="1"/>
</dbReference>
<keyword evidence="3" id="KW-0808">Transferase</keyword>
<dbReference type="InterPro" id="IPR022537">
    <property type="entry name" value="TRSP_dom"/>
</dbReference>
<feature type="domain" description="TRSP" evidence="1">
    <location>
        <begin position="285"/>
        <end position="403"/>
    </location>
</feature>
<evidence type="ECO:0000313" key="4">
    <source>
        <dbReference type="Proteomes" id="UP001299068"/>
    </source>
</evidence>
<dbReference type="Proteomes" id="UP001299068">
    <property type="component" value="Unassembled WGS sequence"/>
</dbReference>
<accession>A0ABS7KUG8</accession>
<dbReference type="PIRSF" id="PIRSF020967">
    <property type="entry name" value="UCP020967"/>
    <property type="match status" value="1"/>
</dbReference>
<dbReference type="Gene3D" id="3.40.50.2020">
    <property type="match status" value="1"/>
</dbReference>
<evidence type="ECO:0000259" key="2">
    <source>
        <dbReference type="Pfam" id="PF15609"/>
    </source>
</evidence>
<name>A0ABS7KUG8_CLOSR</name>
<keyword evidence="4" id="KW-1185">Reference proteome</keyword>
<dbReference type="EMBL" id="JAIKTU010000002">
    <property type="protein sequence ID" value="MBY0754302.1"/>
    <property type="molecule type" value="Genomic_DNA"/>
</dbReference>
<feature type="domain" description="Orotate phosphoribosyltransferase-like" evidence="2">
    <location>
        <begin position="17"/>
        <end position="238"/>
    </location>
</feature>
<dbReference type="InterPro" id="IPR000836">
    <property type="entry name" value="PRTase_dom"/>
</dbReference>
<dbReference type="Pfam" id="PF12500">
    <property type="entry name" value="TRSP"/>
    <property type="match status" value="1"/>
</dbReference>
<protein>
    <submittedName>
        <fullName evidence="3">Phosphoribosyltransferase family protein</fullName>
    </submittedName>
</protein>